<dbReference type="EMBL" id="JAPVEA010000008">
    <property type="protein sequence ID" value="KAJ5439459.1"/>
    <property type="molecule type" value="Genomic_DNA"/>
</dbReference>
<dbReference type="AlphaFoldDB" id="A0AAD6BYX5"/>
<comment type="caution">
    <text evidence="2">The sequence shown here is derived from an EMBL/GenBank/DDBJ whole genome shotgun (WGS) entry which is preliminary data.</text>
</comment>
<dbReference type="Proteomes" id="UP001213681">
    <property type="component" value="Unassembled WGS sequence"/>
</dbReference>
<feature type="compositionally biased region" description="Basic and acidic residues" evidence="1">
    <location>
        <begin position="69"/>
        <end position="79"/>
    </location>
</feature>
<evidence type="ECO:0000313" key="3">
    <source>
        <dbReference type="Proteomes" id="UP001213681"/>
    </source>
</evidence>
<gene>
    <name evidence="2" type="ORF">N7458_010457</name>
</gene>
<reference evidence="2" key="1">
    <citation type="submission" date="2022-12" db="EMBL/GenBank/DDBJ databases">
        <authorList>
            <person name="Petersen C."/>
        </authorList>
    </citation>
    <scope>NUCLEOTIDE SEQUENCE</scope>
    <source>
        <strain evidence="2">IBT 16125</strain>
    </source>
</reference>
<protein>
    <submittedName>
        <fullName evidence="2">Uncharacterized protein</fullName>
    </submittedName>
</protein>
<feature type="compositionally biased region" description="Polar residues" evidence="1">
    <location>
        <begin position="81"/>
        <end position="90"/>
    </location>
</feature>
<accession>A0AAD6BYX5</accession>
<feature type="region of interest" description="Disordered" evidence="1">
    <location>
        <begin position="1"/>
        <end position="34"/>
    </location>
</feature>
<feature type="compositionally biased region" description="Polar residues" evidence="1">
    <location>
        <begin position="154"/>
        <end position="163"/>
    </location>
</feature>
<proteinExistence type="predicted"/>
<sequence length="279" mass="31014">MMTTNPPRYFSPKRKREPSESDYYSPSASPTSTVSVASLQEALIREETEPGRYSPRAAVAGRFKDLAIRGERLPERGGSNRDLQQPYTLQPEQATCIAKSHDRGSMGMAEPLQAHAHELGSHRIGSDSATATHHISDNALVTPASTPSKKRSDPSSQQKSDLASPSKGRKQRSSPPPSDVPLDDPFTWHDHEITGHNPTDPTDDGYGINGVGFKPTAAIAWARSQKRQRQVAEWKSREAREAREKRRAKRNDSSDMDKLHSIQEGAIQKRVKFDVQDRQ</sequence>
<reference evidence="2" key="2">
    <citation type="journal article" date="2023" name="IMA Fungus">
        <title>Comparative genomic study of the Penicillium genus elucidates a diverse pangenome and 15 lateral gene transfer events.</title>
        <authorList>
            <person name="Petersen C."/>
            <person name="Sorensen T."/>
            <person name="Nielsen M.R."/>
            <person name="Sondergaard T.E."/>
            <person name="Sorensen J.L."/>
            <person name="Fitzpatrick D.A."/>
            <person name="Frisvad J.C."/>
            <person name="Nielsen K.L."/>
        </authorList>
    </citation>
    <scope>NUCLEOTIDE SEQUENCE</scope>
    <source>
        <strain evidence="2">IBT 16125</strain>
    </source>
</reference>
<dbReference type="RefSeq" id="XP_056762688.1">
    <property type="nucleotide sequence ID" value="XM_056913839.1"/>
</dbReference>
<evidence type="ECO:0000256" key="1">
    <source>
        <dbReference type="SAM" id="MobiDB-lite"/>
    </source>
</evidence>
<feature type="region of interest" description="Disordered" evidence="1">
    <location>
        <begin position="137"/>
        <end position="279"/>
    </location>
</feature>
<feature type="compositionally biased region" description="Low complexity" evidence="1">
    <location>
        <begin position="23"/>
        <end position="34"/>
    </location>
</feature>
<feature type="compositionally biased region" description="Basic and acidic residues" evidence="1">
    <location>
        <begin position="230"/>
        <end position="261"/>
    </location>
</feature>
<feature type="region of interest" description="Disordered" evidence="1">
    <location>
        <begin position="69"/>
        <end position="90"/>
    </location>
</feature>
<organism evidence="2 3">
    <name type="scientific">Penicillium daleae</name>
    <dbReference type="NCBI Taxonomy" id="63821"/>
    <lineage>
        <taxon>Eukaryota</taxon>
        <taxon>Fungi</taxon>
        <taxon>Dikarya</taxon>
        <taxon>Ascomycota</taxon>
        <taxon>Pezizomycotina</taxon>
        <taxon>Eurotiomycetes</taxon>
        <taxon>Eurotiomycetidae</taxon>
        <taxon>Eurotiales</taxon>
        <taxon>Aspergillaceae</taxon>
        <taxon>Penicillium</taxon>
    </lineage>
</organism>
<name>A0AAD6BYX5_9EURO</name>
<evidence type="ECO:0000313" key="2">
    <source>
        <dbReference type="EMBL" id="KAJ5439459.1"/>
    </source>
</evidence>
<dbReference type="GeneID" id="81604082"/>
<keyword evidence="3" id="KW-1185">Reference proteome</keyword>